<dbReference type="RefSeq" id="WP_051372360.1">
    <property type="nucleotide sequence ID" value="NZ_FPAW01000048.1"/>
</dbReference>
<feature type="signal peptide" evidence="1">
    <location>
        <begin position="1"/>
        <end position="22"/>
    </location>
</feature>
<protein>
    <submittedName>
        <fullName evidence="2">Uncharacterized protein</fullName>
    </submittedName>
</protein>
<gene>
    <name evidence="2" type="ORF">SAMN05216236_14813</name>
</gene>
<name>A0A1I7E7L0_9RHOB</name>
<dbReference type="EMBL" id="FPAW01000048">
    <property type="protein sequence ID" value="SFU19875.1"/>
    <property type="molecule type" value="Genomic_DNA"/>
</dbReference>
<reference evidence="2 3" key="1">
    <citation type="submission" date="2016-10" db="EMBL/GenBank/DDBJ databases">
        <authorList>
            <person name="de Groot N.N."/>
        </authorList>
    </citation>
    <scope>NUCLEOTIDE SEQUENCE [LARGE SCALE GENOMIC DNA]</scope>
    <source>
        <strain evidence="2 3">CGMCC 1.10959</strain>
    </source>
</reference>
<dbReference type="Proteomes" id="UP000182466">
    <property type="component" value="Unassembled WGS sequence"/>
</dbReference>
<keyword evidence="3" id="KW-1185">Reference proteome</keyword>
<dbReference type="OrthoDB" id="7859984at2"/>
<dbReference type="AlphaFoldDB" id="A0A1I7E7L0"/>
<dbReference type="eggNOG" id="ENOG50334FW">
    <property type="taxonomic scope" value="Bacteria"/>
</dbReference>
<accession>A0A1I7E7L0</accession>
<evidence type="ECO:0000256" key="1">
    <source>
        <dbReference type="SAM" id="SignalP"/>
    </source>
</evidence>
<dbReference type="STRING" id="999627.SAMN05216236_14813"/>
<organism evidence="2 3">
    <name type="scientific">Sedimentitalea nanhaiensis</name>
    <dbReference type="NCBI Taxonomy" id="999627"/>
    <lineage>
        <taxon>Bacteria</taxon>
        <taxon>Pseudomonadati</taxon>
        <taxon>Pseudomonadota</taxon>
        <taxon>Alphaproteobacteria</taxon>
        <taxon>Rhodobacterales</taxon>
        <taxon>Paracoccaceae</taxon>
        <taxon>Sedimentitalea</taxon>
    </lineage>
</organism>
<keyword evidence="1" id="KW-0732">Signal</keyword>
<evidence type="ECO:0000313" key="2">
    <source>
        <dbReference type="EMBL" id="SFU19875.1"/>
    </source>
</evidence>
<proteinExistence type="predicted"/>
<sequence length="110" mass="11788">MKMPIRTLAIALTGSLIAVGFAAPGMAAKAEVAQVQVLGRTWTVSQNRKKPNAYVASRDNNNLNPFGKPVARRTPQAVRALELATGCKVVPGTLWQTVGAEFHADMVCNR</sequence>
<feature type="chain" id="PRO_5010176784" evidence="1">
    <location>
        <begin position="23"/>
        <end position="110"/>
    </location>
</feature>
<evidence type="ECO:0000313" key="3">
    <source>
        <dbReference type="Proteomes" id="UP000182466"/>
    </source>
</evidence>